<accession>A0A0V0T5I0</accession>
<gene>
    <name evidence="1" type="ORF">T05_15472</name>
</gene>
<dbReference type="AlphaFoldDB" id="A0A0V0T5I0"/>
<dbReference type="Proteomes" id="UP000055048">
    <property type="component" value="Unassembled WGS sequence"/>
</dbReference>
<keyword evidence="2" id="KW-1185">Reference proteome</keyword>
<sequence>MEIQRHVPWGFILKVVKVFVCTAHCRAATVGLVFQKIYVQWMIKNLHENFGKQAVAYHLPEL</sequence>
<evidence type="ECO:0000313" key="1">
    <source>
        <dbReference type="EMBL" id="KRX34283.1"/>
    </source>
</evidence>
<protein>
    <submittedName>
        <fullName evidence="1">Uncharacterized protein</fullName>
    </submittedName>
</protein>
<reference evidence="1 2" key="1">
    <citation type="submission" date="2015-01" db="EMBL/GenBank/DDBJ databases">
        <title>Evolution of Trichinella species and genotypes.</title>
        <authorList>
            <person name="Korhonen P.K."/>
            <person name="Edoardo P."/>
            <person name="Giuseppe L.R."/>
            <person name="Gasser R.B."/>
        </authorList>
    </citation>
    <scope>NUCLEOTIDE SEQUENCE [LARGE SCALE GENOMIC DNA]</scope>
    <source>
        <strain evidence="1">ISS417</strain>
    </source>
</reference>
<name>A0A0V0T5I0_9BILA</name>
<evidence type="ECO:0000313" key="2">
    <source>
        <dbReference type="Proteomes" id="UP000055048"/>
    </source>
</evidence>
<organism evidence="1 2">
    <name type="scientific">Trichinella murrelli</name>
    <dbReference type="NCBI Taxonomy" id="144512"/>
    <lineage>
        <taxon>Eukaryota</taxon>
        <taxon>Metazoa</taxon>
        <taxon>Ecdysozoa</taxon>
        <taxon>Nematoda</taxon>
        <taxon>Enoplea</taxon>
        <taxon>Dorylaimia</taxon>
        <taxon>Trichinellida</taxon>
        <taxon>Trichinellidae</taxon>
        <taxon>Trichinella</taxon>
    </lineage>
</organism>
<comment type="caution">
    <text evidence="1">The sequence shown here is derived from an EMBL/GenBank/DDBJ whole genome shotgun (WGS) entry which is preliminary data.</text>
</comment>
<proteinExistence type="predicted"/>
<dbReference type="EMBL" id="JYDJ01000595">
    <property type="protein sequence ID" value="KRX34283.1"/>
    <property type="molecule type" value="Genomic_DNA"/>
</dbReference>